<evidence type="ECO:0000259" key="6">
    <source>
        <dbReference type="Pfam" id="PF07992"/>
    </source>
</evidence>
<evidence type="ECO:0000256" key="1">
    <source>
        <dbReference type="ARBA" id="ARBA00005272"/>
    </source>
</evidence>
<evidence type="ECO:0000256" key="5">
    <source>
        <dbReference type="ARBA" id="ARBA00023027"/>
    </source>
</evidence>
<dbReference type="PANTHER" id="PTHR43706">
    <property type="entry name" value="NADH DEHYDROGENASE"/>
    <property type="match status" value="1"/>
</dbReference>
<name>A0ABP7FED2_9ACTN</name>
<gene>
    <name evidence="7" type="ORF">GCM10022402_14690</name>
</gene>
<keyword evidence="3" id="KW-0274">FAD</keyword>
<protein>
    <submittedName>
        <fullName evidence="7">NAD(P)/FAD-dependent oxidoreductase</fullName>
    </submittedName>
</protein>
<proteinExistence type="inferred from homology"/>
<keyword evidence="2" id="KW-0285">Flavoprotein</keyword>
<evidence type="ECO:0000256" key="3">
    <source>
        <dbReference type="ARBA" id="ARBA00022827"/>
    </source>
</evidence>
<feature type="domain" description="FAD/NAD(P)-binding" evidence="6">
    <location>
        <begin position="18"/>
        <end position="342"/>
    </location>
</feature>
<organism evidence="7 8">
    <name type="scientific">Salinactinospora qingdaonensis</name>
    <dbReference type="NCBI Taxonomy" id="702744"/>
    <lineage>
        <taxon>Bacteria</taxon>
        <taxon>Bacillati</taxon>
        <taxon>Actinomycetota</taxon>
        <taxon>Actinomycetes</taxon>
        <taxon>Streptosporangiales</taxon>
        <taxon>Nocardiopsidaceae</taxon>
        <taxon>Salinactinospora</taxon>
    </lineage>
</organism>
<dbReference type="Pfam" id="PF07992">
    <property type="entry name" value="Pyr_redox_2"/>
    <property type="match status" value="1"/>
</dbReference>
<dbReference type="PRINTS" id="PR00411">
    <property type="entry name" value="PNDRDTASEI"/>
</dbReference>
<dbReference type="Proteomes" id="UP001500908">
    <property type="component" value="Unassembled WGS sequence"/>
</dbReference>
<dbReference type="PANTHER" id="PTHR43706:SF45">
    <property type="entry name" value="NADH DEHYDROGENASE-LIKE PROTEIN RV1812C"/>
    <property type="match status" value="1"/>
</dbReference>
<accession>A0ABP7FED2</accession>
<reference evidence="8" key="1">
    <citation type="journal article" date="2019" name="Int. J. Syst. Evol. Microbiol.">
        <title>The Global Catalogue of Microorganisms (GCM) 10K type strain sequencing project: providing services to taxonomists for standard genome sequencing and annotation.</title>
        <authorList>
            <consortium name="The Broad Institute Genomics Platform"/>
            <consortium name="The Broad Institute Genome Sequencing Center for Infectious Disease"/>
            <person name="Wu L."/>
            <person name="Ma J."/>
        </authorList>
    </citation>
    <scope>NUCLEOTIDE SEQUENCE [LARGE SCALE GENOMIC DNA]</scope>
    <source>
        <strain evidence="8">JCM 17137</strain>
    </source>
</reference>
<dbReference type="EMBL" id="BAABDD010000005">
    <property type="protein sequence ID" value="GAA3735566.1"/>
    <property type="molecule type" value="Genomic_DNA"/>
</dbReference>
<comment type="caution">
    <text evidence="7">The sequence shown here is derived from an EMBL/GenBank/DDBJ whole genome shotgun (WGS) entry which is preliminary data.</text>
</comment>
<evidence type="ECO:0000256" key="4">
    <source>
        <dbReference type="ARBA" id="ARBA00023002"/>
    </source>
</evidence>
<keyword evidence="5" id="KW-0520">NAD</keyword>
<keyword evidence="4" id="KW-0560">Oxidoreductase</keyword>
<evidence type="ECO:0000313" key="7">
    <source>
        <dbReference type="EMBL" id="GAA3735566.1"/>
    </source>
</evidence>
<dbReference type="PRINTS" id="PR00368">
    <property type="entry name" value="FADPNR"/>
</dbReference>
<dbReference type="InterPro" id="IPR045024">
    <property type="entry name" value="NDH-2"/>
</dbReference>
<comment type="similarity">
    <text evidence="1">Belongs to the NADH dehydrogenase family.</text>
</comment>
<dbReference type="InterPro" id="IPR023753">
    <property type="entry name" value="FAD/NAD-binding_dom"/>
</dbReference>
<keyword evidence="8" id="KW-1185">Reference proteome</keyword>
<dbReference type="SUPFAM" id="SSF51905">
    <property type="entry name" value="FAD/NAD(P)-binding domain"/>
    <property type="match status" value="1"/>
</dbReference>
<dbReference type="InterPro" id="IPR036188">
    <property type="entry name" value="FAD/NAD-bd_sf"/>
</dbReference>
<dbReference type="Gene3D" id="3.50.50.100">
    <property type="match status" value="1"/>
</dbReference>
<evidence type="ECO:0000313" key="8">
    <source>
        <dbReference type="Proteomes" id="UP001500908"/>
    </source>
</evidence>
<sequence length="466" mass="50474">MSGPTLRQGSDVTMARPRIVVIGAGFAGLSALRRLEQRIPRGAAEIVLIAPNDYMLYQPLLPQVASGLLTPQSIAVSLHRVLYRTRIVPGAAIGVDVDTRTVVVRRISGDLVYERYDRLILAPGSNTRVFDIPGLIEHGRGNKNLAEAVYLRDHVLAQLELANASGDLQERVERCTFVVVGGGYTGVETAASLKLLCEEACKRYPHLRAYLSWHLIDIAPRLMPELGHNLGQSAMELLRERGVKVTLEVSVKEVSENKVTFTDETVLPCRTLIWTAGTSPSPLNAGLGLETDRGKLVVGPDLATPQRPEIFAVGDGAAIPDLSKEESGALCPPTAQHASRQGPVAADNAIASLLGRPKRSYYHRDLGLLVDLSGRDAVARPLGYEVTGAAALALTRAYHLYALPSGPARVRVATNWMIRALLGGEVARLGFLNLRIDTLLDSEESQQYLTPEDAHERALVAVGREH</sequence>
<evidence type="ECO:0000256" key="2">
    <source>
        <dbReference type="ARBA" id="ARBA00022630"/>
    </source>
</evidence>